<name>A0ABD3NY62_9STRA</name>
<dbReference type="AlphaFoldDB" id="A0ABD3NY62"/>
<dbReference type="PANTHER" id="PTHR21621">
    <property type="entry name" value="RIBOSOMAL PROTEIN S6 MODIFICATION PROTEIN"/>
    <property type="match status" value="1"/>
</dbReference>
<dbReference type="PANTHER" id="PTHR21621:SF0">
    <property type="entry name" value="BETA-CITRYLGLUTAMATE SYNTHASE B-RELATED"/>
    <property type="match status" value="1"/>
</dbReference>
<dbReference type="EMBL" id="JALLPJ020000874">
    <property type="protein sequence ID" value="KAL3780820.1"/>
    <property type="molecule type" value="Genomic_DNA"/>
</dbReference>
<evidence type="ECO:0000313" key="1">
    <source>
        <dbReference type="EMBL" id="KAL3780820.1"/>
    </source>
</evidence>
<gene>
    <name evidence="1" type="ORF">ACHAWO_004466</name>
</gene>
<dbReference type="Proteomes" id="UP001530400">
    <property type="component" value="Unassembled WGS sequence"/>
</dbReference>
<dbReference type="SUPFAM" id="SSF56059">
    <property type="entry name" value="Glutathione synthetase ATP-binding domain-like"/>
    <property type="match status" value="1"/>
</dbReference>
<sequence length="325" mass="36531">MQKTIVILTLKQHQNGVWITRLVECLEKSKDVTCEVRSLETWMEDGLVVSSPCMTTNIAAIINRVSDAARPPQYKATLAILGMAQSLGIPIINGPQSYALCGNKWCHHMLFTQAGLKSPLTITFWNDGSSNCAIEYMNKRIKDMKSEEGCTLLVKPNAGGFGAGIKRITLPPQDHDITVFEDSVTLLQKYEQPRHNKLYRVWFLRGKVQCAVERDVQDDNHFTNACSGSCTIQAPPKAWDVPLQVKQELEEQLLPLLADAHCGSVEFLHSLDSSRMYFDLNLLSTLPIKVTDEDGVWQKEYNPWMELAEAILQIIDGRNISLLEV</sequence>
<dbReference type="Gene3D" id="3.40.50.20">
    <property type="match status" value="1"/>
</dbReference>
<accession>A0ABD3NY62</accession>
<evidence type="ECO:0000313" key="2">
    <source>
        <dbReference type="Proteomes" id="UP001530400"/>
    </source>
</evidence>
<organism evidence="1 2">
    <name type="scientific">Cyclotella atomus</name>
    <dbReference type="NCBI Taxonomy" id="382360"/>
    <lineage>
        <taxon>Eukaryota</taxon>
        <taxon>Sar</taxon>
        <taxon>Stramenopiles</taxon>
        <taxon>Ochrophyta</taxon>
        <taxon>Bacillariophyta</taxon>
        <taxon>Coscinodiscophyceae</taxon>
        <taxon>Thalassiosirophycidae</taxon>
        <taxon>Stephanodiscales</taxon>
        <taxon>Stephanodiscaceae</taxon>
        <taxon>Cyclotella</taxon>
    </lineage>
</organism>
<evidence type="ECO:0008006" key="3">
    <source>
        <dbReference type="Google" id="ProtNLM"/>
    </source>
</evidence>
<keyword evidence="2" id="KW-1185">Reference proteome</keyword>
<proteinExistence type="predicted"/>
<protein>
    <recommendedName>
        <fullName evidence="3">ATP-grasp domain-containing protein</fullName>
    </recommendedName>
</protein>
<comment type="caution">
    <text evidence="1">The sequence shown here is derived from an EMBL/GenBank/DDBJ whole genome shotgun (WGS) entry which is preliminary data.</text>
</comment>
<reference evidence="1 2" key="1">
    <citation type="submission" date="2024-10" db="EMBL/GenBank/DDBJ databases">
        <title>Updated reference genomes for cyclostephanoid diatoms.</title>
        <authorList>
            <person name="Roberts W.R."/>
            <person name="Alverson A.J."/>
        </authorList>
    </citation>
    <scope>NUCLEOTIDE SEQUENCE [LARGE SCALE GENOMIC DNA]</scope>
    <source>
        <strain evidence="1 2">AJA010-31</strain>
    </source>
</reference>